<dbReference type="SUPFAM" id="SSF48371">
    <property type="entry name" value="ARM repeat"/>
    <property type="match status" value="1"/>
</dbReference>
<dbReference type="Proteomes" id="UP001152447">
    <property type="component" value="Unassembled WGS sequence"/>
</dbReference>
<dbReference type="RefSeq" id="WP_028834811.1">
    <property type="nucleotide sequence ID" value="NZ_CAMAPB010000080.1"/>
</dbReference>
<dbReference type="InterPro" id="IPR016024">
    <property type="entry name" value="ARM-type_fold"/>
</dbReference>
<feature type="coiled-coil region" evidence="1">
    <location>
        <begin position="54"/>
        <end position="81"/>
    </location>
</feature>
<protein>
    <submittedName>
        <fullName evidence="2">Uncharacterized protein</fullName>
    </submittedName>
</protein>
<name>A0A9W4R495_PSEHA</name>
<gene>
    <name evidence="2" type="ORF">PSEHALCIP103_03441</name>
</gene>
<proteinExistence type="predicted"/>
<dbReference type="EMBL" id="CAMAPB010000080">
    <property type="protein sequence ID" value="CAH9065745.1"/>
    <property type="molecule type" value="Genomic_DNA"/>
</dbReference>
<reference evidence="2" key="1">
    <citation type="submission" date="2022-07" db="EMBL/GenBank/DDBJ databases">
        <authorList>
            <person name="Criscuolo A."/>
        </authorList>
    </citation>
    <scope>NUCLEOTIDE SEQUENCE</scope>
    <source>
        <strain evidence="2">CIP103197</strain>
    </source>
</reference>
<dbReference type="PROSITE" id="PS51257">
    <property type="entry name" value="PROKAR_LIPOPROTEIN"/>
    <property type="match status" value="1"/>
</dbReference>
<keyword evidence="1" id="KW-0175">Coiled coil</keyword>
<keyword evidence="3" id="KW-1185">Reference proteome</keyword>
<evidence type="ECO:0000256" key="1">
    <source>
        <dbReference type="SAM" id="Coils"/>
    </source>
</evidence>
<dbReference type="AlphaFoldDB" id="A0A9W4R495"/>
<sequence>MTINKGTIAIAIATLALVISCYGTFFKDQASSLNKPNQQQLSSTVSISTPAEYQQSNEALIDELSKKVSSLQRKIANLKLHANDSYQEQDTDEFKELVLDVLEEKQQQEDEKRREQNPLYSFYADLPEDYDLRIKSEPDYAKQINSQLREQTLDPSISDLNRLAALSQLQMNMYILNKSTMPEYDYEVVGNILNLANNSSDEKFKIQAVELSTQTPVLDYRLAEQFTNLLEQDSNDYIRRLAAQGLMAQYYQAQNKQGGYTKQMAQHLLSVYDNSSDNAVRATLDEMMGNQDMLDELRKNAGY</sequence>
<evidence type="ECO:0000313" key="3">
    <source>
        <dbReference type="Proteomes" id="UP001152447"/>
    </source>
</evidence>
<organism evidence="2 3">
    <name type="scientific">Pseudoalteromonas haloplanktis</name>
    <name type="common">Alteromonas haloplanktis</name>
    <dbReference type="NCBI Taxonomy" id="228"/>
    <lineage>
        <taxon>Bacteria</taxon>
        <taxon>Pseudomonadati</taxon>
        <taxon>Pseudomonadota</taxon>
        <taxon>Gammaproteobacteria</taxon>
        <taxon>Alteromonadales</taxon>
        <taxon>Pseudoalteromonadaceae</taxon>
        <taxon>Pseudoalteromonas</taxon>
    </lineage>
</organism>
<accession>A0A9W4R495</accession>
<comment type="caution">
    <text evidence="2">The sequence shown here is derived from an EMBL/GenBank/DDBJ whole genome shotgun (WGS) entry which is preliminary data.</text>
</comment>
<evidence type="ECO:0000313" key="2">
    <source>
        <dbReference type="EMBL" id="CAH9065745.1"/>
    </source>
</evidence>